<dbReference type="Proteomes" id="UP000220611">
    <property type="component" value="Unassembled WGS sequence"/>
</dbReference>
<dbReference type="HOGENOM" id="CLU_046670_9_0_9"/>
<dbReference type="eggNOG" id="COG3646">
    <property type="taxonomic scope" value="Bacteria"/>
</dbReference>
<proteinExistence type="predicted"/>
<accession>A7VT87</accession>
<organism evidence="2 4">
    <name type="scientific">[Clostridium] leptum DSM 753</name>
    <dbReference type="NCBI Taxonomy" id="428125"/>
    <lineage>
        <taxon>Bacteria</taxon>
        <taxon>Bacillati</taxon>
        <taxon>Bacillota</taxon>
        <taxon>Clostridia</taxon>
        <taxon>Eubacteriales</taxon>
        <taxon>Oscillospiraceae</taxon>
        <taxon>Oscillospiraceae incertae sedis</taxon>
    </lineage>
</organism>
<dbReference type="Pfam" id="PF09669">
    <property type="entry name" value="Phage_pRha"/>
    <property type="match status" value="1"/>
</dbReference>
<evidence type="ECO:0000313" key="4">
    <source>
        <dbReference type="Proteomes" id="UP000003490"/>
    </source>
</evidence>
<feature type="coiled-coil region" evidence="1">
    <location>
        <begin position="88"/>
        <end position="115"/>
    </location>
</feature>
<comment type="caution">
    <text evidence="2">The sequence shown here is derived from an EMBL/GenBank/DDBJ whole genome shotgun (WGS) entry which is preliminary data.</text>
</comment>
<gene>
    <name evidence="3" type="ORF">CH238_08655</name>
    <name evidence="2" type="ORF">CLOLEP_01779</name>
</gene>
<evidence type="ECO:0000256" key="1">
    <source>
        <dbReference type="SAM" id="Coils"/>
    </source>
</evidence>
<dbReference type="InterPro" id="IPR014054">
    <property type="entry name" value="Phage_regulatory_Rha"/>
</dbReference>
<dbReference type="EMBL" id="ABCB02000018">
    <property type="protein sequence ID" value="EDO61383.1"/>
    <property type="molecule type" value="Genomic_DNA"/>
</dbReference>
<evidence type="ECO:0000313" key="5">
    <source>
        <dbReference type="Proteomes" id="UP000220611"/>
    </source>
</evidence>
<protein>
    <submittedName>
        <fullName evidence="2">Phage regulatory protein, Rha family</fullName>
    </submittedName>
    <submittedName>
        <fullName evidence="3">Rha family transcriptional regulator</fullName>
    </submittedName>
</protein>
<dbReference type="Proteomes" id="UP000003490">
    <property type="component" value="Unassembled WGS sequence"/>
</dbReference>
<evidence type="ECO:0000313" key="2">
    <source>
        <dbReference type="EMBL" id="EDO61383.1"/>
    </source>
</evidence>
<dbReference type="AlphaFoldDB" id="A7VT87"/>
<keyword evidence="5" id="KW-1185">Reference proteome</keyword>
<dbReference type="OrthoDB" id="9812611at2"/>
<reference evidence="3 5" key="3">
    <citation type="submission" date="2017-07" db="EMBL/GenBank/DDBJ databases">
        <title>Prevalence of linear plasmids in Cutibacterium (Propionibacterium) acnes isolates obtained from prostatic tissue.</title>
        <authorList>
            <person name="Davidsson S."/>
            <person name="Carlsson J."/>
            <person name="Molling P."/>
            <person name="Andren O."/>
            <person name="Andersson S.-O."/>
            <person name="Brzuszkiewicz E."/>
            <person name="Poehlein A."/>
            <person name="Al-Zeer M."/>
            <person name="Brinkmann V."/>
            <person name="Scavenius C."/>
            <person name="Nazipi S."/>
            <person name="Soderquist B."/>
            <person name="Bruggemann H."/>
        </authorList>
    </citation>
    <scope>NUCLEOTIDE SEQUENCE [LARGE SCALE GENOMIC DNA]</scope>
    <source>
        <strain evidence="3 5">DSM 753</strain>
    </source>
</reference>
<keyword evidence="1" id="KW-0175">Coiled coil</keyword>
<reference evidence="2 4" key="1">
    <citation type="submission" date="2007-08" db="EMBL/GenBank/DDBJ databases">
        <title>Draft genome sequence of Clostridium leptum (DSM 753).</title>
        <authorList>
            <person name="Sudarsanam P."/>
            <person name="Ley R."/>
            <person name="Guruge J."/>
            <person name="Turnbaugh P.J."/>
            <person name="Mahowald M."/>
            <person name="Liep D."/>
            <person name="Gordon J."/>
        </authorList>
    </citation>
    <scope>NUCLEOTIDE SEQUENCE [LARGE SCALE GENOMIC DNA]</scope>
    <source>
        <strain evidence="2 4">DSM 753</strain>
    </source>
</reference>
<name>A7VT87_9FIRM</name>
<sequence>MLVKIVEQNKEEILTANSRDVAEHFEKQHKDVLESIRNLTAENSATKSMFIETSFESRGKFYPQYELTRDGFSLLVMGFTGSKALEWKLKYIEAFNEMERELKRLFEERKRTEIERAKGIIIRHVLTDTIKMKIADSPNKKFAYPNYTKLIYRTIFGKSLKELQADFGVKPKETVRDYMTAEQLKEVESMEMLVSSLINLGMSYDEIKSFIQQKYTPMLMAG</sequence>
<reference evidence="2 4" key="2">
    <citation type="submission" date="2007-08" db="EMBL/GenBank/DDBJ databases">
        <authorList>
            <person name="Fulton L."/>
            <person name="Clifton S."/>
            <person name="Fulton B."/>
            <person name="Xu J."/>
            <person name="Minx P."/>
            <person name="Pepin K.H."/>
            <person name="Johnson M."/>
            <person name="Thiruvilangam P."/>
            <person name="Bhonagiri V."/>
            <person name="Nash W.E."/>
            <person name="Wang C."/>
            <person name="Mardis E.R."/>
            <person name="Wilson R.K."/>
        </authorList>
    </citation>
    <scope>NUCLEOTIDE SEQUENCE [LARGE SCALE GENOMIC DNA]</scope>
    <source>
        <strain evidence="2 4">DSM 753</strain>
    </source>
</reference>
<dbReference type="EMBL" id="NOXF01000005">
    <property type="protein sequence ID" value="PEQ24615.1"/>
    <property type="molecule type" value="Genomic_DNA"/>
</dbReference>
<dbReference type="NCBIfam" id="TIGR02681">
    <property type="entry name" value="phage_pRha"/>
    <property type="match status" value="1"/>
</dbReference>
<evidence type="ECO:0000313" key="3">
    <source>
        <dbReference type="EMBL" id="PEQ24615.1"/>
    </source>
</evidence>